<keyword evidence="3" id="KW-0858">Xylan degradation</keyword>
<gene>
    <name evidence="13" type="ORF">GO014_13780</name>
</gene>
<reference evidence="13 14" key="1">
    <citation type="submission" date="2019-12" db="EMBL/GenBank/DDBJ databases">
        <title>Devosia maris sp. nov., isolated from the deep seawater.</title>
        <authorList>
            <person name="Liu Y."/>
        </authorList>
    </citation>
    <scope>NUCLEOTIDE SEQUENCE [LARGE SCALE GENOMIC DNA]</scope>
    <source>
        <strain evidence="13 14">L53-10-65</strain>
    </source>
</reference>
<accession>A0A7X3FUD1</accession>
<dbReference type="InterPro" id="IPR017853">
    <property type="entry name" value="GH"/>
</dbReference>
<evidence type="ECO:0000256" key="1">
    <source>
        <dbReference type="ARBA" id="ARBA00000681"/>
    </source>
</evidence>
<dbReference type="PANTHER" id="PTHR31490">
    <property type="entry name" value="GLYCOSYL HYDROLASE"/>
    <property type="match status" value="1"/>
</dbReference>
<evidence type="ECO:0000256" key="6">
    <source>
        <dbReference type="ARBA" id="ARBA00023277"/>
    </source>
</evidence>
<dbReference type="Gene3D" id="3.20.20.80">
    <property type="entry name" value="Glycosidases"/>
    <property type="match status" value="1"/>
</dbReference>
<protein>
    <recommendedName>
        <fullName evidence="10">Beta-xylanase</fullName>
        <ecNumber evidence="10">3.2.1.8</ecNumber>
    </recommendedName>
</protein>
<dbReference type="Pfam" id="PF00331">
    <property type="entry name" value="Glyco_hydro_10"/>
    <property type="match status" value="1"/>
</dbReference>
<evidence type="ECO:0000256" key="5">
    <source>
        <dbReference type="ARBA" id="ARBA00022801"/>
    </source>
</evidence>
<dbReference type="EMBL" id="WQRF01000004">
    <property type="protein sequence ID" value="MVT00096.1"/>
    <property type="molecule type" value="Genomic_DNA"/>
</dbReference>
<evidence type="ECO:0000256" key="7">
    <source>
        <dbReference type="ARBA" id="ARBA00023295"/>
    </source>
</evidence>
<dbReference type="PROSITE" id="PS00591">
    <property type="entry name" value="GH10_1"/>
    <property type="match status" value="1"/>
</dbReference>
<evidence type="ECO:0000256" key="11">
    <source>
        <dbReference type="SAM" id="MobiDB-lite"/>
    </source>
</evidence>
<dbReference type="InterPro" id="IPR001000">
    <property type="entry name" value="GH10_dom"/>
</dbReference>
<comment type="catalytic activity">
    <reaction evidence="1 10">
        <text>Endohydrolysis of (1-&gt;4)-beta-D-xylosidic linkages in xylans.</text>
        <dbReference type="EC" id="3.2.1.8"/>
    </reaction>
</comment>
<evidence type="ECO:0000313" key="14">
    <source>
        <dbReference type="Proteomes" id="UP000438106"/>
    </source>
</evidence>
<feature type="region of interest" description="Disordered" evidence="11">
    <location>
        <begin position="57"/>
        <end position="77"/>
    </location>
</feature>
<dbReference type="InterPro" id="IPR044846">
    <property type="entry name" value="GH10"/>
</dbReference>
<evidence type="ECO:0000256" key="2">
    <source>
        <dbReference type="ARBA" id="ARBA00007495"/>
    </source>
</evidence>
<feature type="active site" description="Nucleophile" evidence="9">
    <location>
        <position position="318"/>
    </location>
</feature>
<evidence type="ECO:0000256" key="4">
    <source>
        <dbReference type="ARBA" id="ARBA00022729"/>
    </source>
</evidence>
<keyword evidence="4" id="KW-0732">Signal</keyword>
<dbReference type="InterPro" id="IPR031158">
    <property type="entry name" value="GH10_AS"/>
</dbReference>
<dbReference type="SMART" id="SM00633">
    <property type="entry name" value="Glyco_10"/>
    <property type="match status" value="1"/>
</dbReference>
<dbReference type="GO" id="GO:0045493">
    <property type="term" value="P:xylan catabolic process"/>
    <property type="evidence" value="ECO:0007669"/>
    <property type="project" value="UniProtKB-KW"/>
</dbReference>
<dbReference type="GO" id="GO:0031176">
    <property type="term" value="F:endo-1,4-beta-xylanase activity"/>
    <property type="evidence" value="ECO:0007669"/>
    <property type="project" value="UniProtKB-EC"/>
</dbReference>
<dbReference type="EC" id="3.2.1.8" evidence="10"/>
<dbReference type="AlphaFoldDB" id="A0A7X3FUD1"/>
<comment type="caution">
    <text evidence="13">The sequence shown here is derived from an EMBL/GenBank/DDBJ whole genome shotgun (WGS) entry which is preliminary data.</text>
</comment>
<evidence type="ECO:0000256" key="10">
    <source>
        <dbReference type="RuleBase" id="RU361174"/>
    </source>
</evidence>
<dbReference type="PANTHER" id="PTHR31490:SF88">
    <property type="entry name" value="BETA-XYLANASE"/>
    <property type="match status" value="1"/>
</dbReference>
<keyword evidence="7 10" id="KW-0326">Glycosidase</keyword>
<proteinExistence type="inferred from homology"/>
<evidence type="ECO:0000256" key="3">
    <source>
        <dbReference type="ARBA" id="ARBA00022651"/>
    </source>
</evidence>
<dbReference type="Proteomes" id="UP000438106">
    <property type="component" value="Unassembled WGS sequence"/>
</dbReference>
<feature type="domain" description="GH10" evidence="12">
    <location>
        <begin position="74"/>
        <end position="398"/>
    </location>
</feature>
<comment type="similarity">
    <text evidence="2 10">Belongs to the glycosyl hydrolase 10 (cellulase F) family.</text>
</comment>
<keyword evidence="14" id="KW-1185">Reference proteome</keyword>
<dbReference type="PRINTS" id="PR00134">
    <property type="entry name" value="GLHYDRLASE10"/>
</dbReference>
<dbReference type="SUPFAM" id="SSF51445">
    <property type="entry name" value="(Trans)glycosidases"/>
    <property type="match status" value="1"/>
</dbReference>
<feature type="compositionally biased region" description="Low complexity" evidence="11">
    <location>
        <begin position="58"/>
        <end position="70"/>
    </location>
</feature>
<dbReference type="PROSITE" id="PS51760">
    <property type="entry name" value="GH10_2"/>
    <property type="match status" value="1"/>
</dbReference>
<keyword evidence="5 10" id="KW-0378">Hydrolase</keyword>
<evidence type="ECO:0000313" key="13">
    <source>
        <dbReference type="EMBL" id="MVT00096.1"/>
    </source>
</evidence>
<evidence type="ECO:0000259" key="12">
    <source>
        <dbReference type="PROSITE" id="PS51760"/>
    </source>
</evidence>
<evidence type="ECO:0000256" key="9">
    <source>
        <dbReference type="PROSITE-ProRule" id="PRU10061"/>
    </source>
</evidence>
<name>A0A7X3FUD1_9HYPH</name>
<organism evidence="13 14">
    <name type="scientific">Devosia marina</name>
    <dbReference type="NCBI Taxonomy" id="2683198"/>
    <lineage>
        <taxon>Bacteria</taxon>
        <taxon>Pseudomonadati</taxon>
        <taxon>Pseudomonadota</taxon>
        <taxon>Alphaproteobacteria</taxon>
        <taxon>Hyphomicrobiales</taxon>
        <taxon>Devosiaceae</taxon>
        <taxon>Devosia</taxon>
    </lineage>
</organism>
<evidence type="ECO:0000256" key="8">
    <source>
        <dbReference type="ARBA" id="ARBA00023326"/>
    </source>
</evidence>
<keyword evidence="6 10" id="KW-0119">Carbohydrate metabolism</keyword>
<keyword evidence="8 10" id="KW-0624">Polysaccharide degradation</keyword>
<sequence>MPRSGPCFIFLLAGLVGGRFGEAAVKRRDLIIGAAAALSVGQLIGCARVDTTQTGSVTATPDQAQARQPRPATPPPVRALRSAASSRGLYFGAAIQSATLSDSRFRSSVVRDCSIITPEWAMKWDSIAPSRNYNYGEMDQLASFASRNGLAMRGHTLLWHKSLPRWAASALASNRDWAVIDDHFSKIIGRYGNQVREWDVVNEPIEPNHGGNGLRQNQFYKAFGEAYIERALEAAKARAPRARMVINEYGLEYNSGYEGQRRLSLLRLLERLRSRGAPVDTVGLQAHLDLRKGNVYADGIYGMMRDIRGMGLKVAITELDVAEANTGLSIERRDALVADETRRYLDIVLQFNNVLGVSTWGLSDSHSWLRTQRSASNRGLPYDREWQAKPMHSAILTAFA</sequence>